<dbReference type="EMBL" id="CP001684">
    <property type="protein sequence ID" value="ACV22637.1"/>
    <property type="molecule type" value="Genomic_DNA"/>
</dbReference>
<dbReference type="STRING" id="471855.Shel_16180"/>
<dbReference type="Proteomes" id="UP000002026">
    <property type="component" value="Chromosome"/>
</dbReference>
<reference evidence="1 2" key="1">
    <citation type="journal article" date="2009" name="Stand. Genomic Sci.">
        <title>Complete genome sequence of Slackia heliotrinireducens type strain (RHS 1).</title>
        <authorList>
            <person name="Pukall R."/>
            <person name="Lapidus A."/>
            <person name="Nolan M."/>
            <person name="Copeland A."/>
            <person name="Glavina Del Rio T."/>
            <person name="Lucas S."/>
            <person name="Chen F."/>
            <person name="Tice H."/>
            <person name="Cheng J.F."/>
            <person name="Chertkov O."/>
            <person name="Bruce D."/>
            <person name="Goodwin L."/>
            <person name="Kuske C."/>
            <person name="Brettin T."/>
            <person name="Detter J.C."/>
            <person name="Han C."/>
            <person name="Pitluck S."/>
            <person name="Pati A."/>
            <person name="Mavrommatis K."/>
            <person name="Ivanova N."/>
            <person name="Ovchinnikova G."/>
            <person name="Chen A."/>
            <person name="Palaniappan K."/>
            <person name="Schneider S."/>
            <person name="Rohde M."/>
            <person name="Chain P."/>
            <person name="D'haeseleer P."/>
            <person name="Goker M."/>
            <person name="Bristow J."/>
            <person name="Eisen J.A."/>
            <person name="Markowitz V."/>
            <person name="Kyrpides N.C."/>
            <person name="Klenk H.P."/>
            <person name="Hugenholtz P."/>
        </authorList>
    </citation>
    <scope>NUCLEOTIDE SEQUENCE [LARGE SCALE GENOMIC DNA]</scope>
    <source>
        <strain evidence="2">ATCC 29202 / DSM 20476 / NCTC 11029 / RHS 1</strain>
    </source>
</reference>
<protein>
    <submittedName>
        <fullName evidence="1">DNA polymerase III, gamma/tau subunit</fullName>
    </submittedName>
</protein>
<dbReference type="GO" id="GO:0006261">
    <property type="term" value="P:DNA-templated DNA replication"/>
    <property type="evidence" value="ECO:0007669"/>
    <property type="project" value="TreeGrafter"/>
</dbReference>
<dbReference type="KEGG" id="shi:Shel_16180"/>
<dbReference type="PANTHER" id="PTHR11669">
    <property type="entry name" value="REPLICATION FACTOR C / DNA POLYMERASE III GAMMA-TAU SUBUNIT"/>
    <property type="match status" value="1"/>
</dbReference>
<accession>C7N6V2</accession>
<dbReference type="InterPro" id="IPR050238">
    <property type="entry name" value="DNA_Rep/Repair_Clamp_Loader"/>
</dbReference>
<dbReference type="eggNOG" id="COG2812">
    <property type="taxonomic scope" value="Bacteria"/>
</dbReference>
<dbReference type="RefSeq" id="WP_012798739.1">
    <property type="nucleotide sequence ID" value="NC_013165.1"/>
</dbReference>
<name>C7N6V2_SLAHD</name>
<proteinExistence type="predicted"/>
<dbReference type="PANTHER" id="PTHR11669:SF8">
    <property type="entry name" value="DNA POLYMERASE III SUBUNIT DELTA"/>
    <property type="match status" value="1"/>
</dbReference>
<dbReference type="Gene3D" id="3.40.50.300">
    <property type="entry name" value="P-loop containing nucleotide triphosphate hydrolases"/>
    <property type="match status" value="1"/>
</dbReference>
<dbReference type="SUPFAM" id="SSF52540">
    <property type="entry name" value="P-loop containing nucleoside triphosphate hydrolases"/>
    <property type="match status" value="1"/>
</dbReference>
<gene>
    <name evidence="1" type="ordered locus">Shel_16180</name>
</gene>
<evidence type="ECO:0000313" key="1">
    <source>
        <dbReference type="EMBL" id="ACV22637.1"/>
    </source>
</evidence>
<dbReference type="AlphaFoldDB" id="C7N6V2"/>
<dbReference type="InterPro" id="IPR027417">
    <property type="entry name" value="P-loop_NTPase"/>
</dbReference>
<dbReference type="HOGENOM" id="CLU_006229_4_0_11"/>
<evidence type="ECO:0000313" key="2">
    <source>
        <dbReference type="Proteomes" id="UP000002026"/>
    </source>
</evidence>
<organism evidence="1 2">
    <name type="scientific">Slackia heliotrinireducens (strain ATCC 29202 / DSM 20476 / NCTC 11029 / RHS 1)</name>
    <name type="common">Peptococcus heliotrinreducens</name>
    <dbReference type="NCBI Taxonomy" id="471855"/>
    <lineage>
        <taxon>Bacteria</taxon>
        <taxon>Bacillati</taxon>
        <taxon>Actinomycetota</taxon>
        <taxon>Coriobacteriia</taxon>
        <taxon>Eggerthellales</taxon>
        <taxon>Eggerthellaceae</taxon>
        <taxon>Slackia</taxon>
    </lineage>
</organism>
<dbReference type="Pfam" id="PF13177">
    <property type="entry name" value="DNA_pol3_delta2"/>
    <property type="match status" value="1"/>
</dbReference>
<keyword evidence="2" id="KW-1185">Reference proteome</keyword>
<sequence>MSDAFDTIYGQPKVREYLRTCVASGKVSQAYLFTGMAGSNKTAAAYAFAEEILKSDTADANEKMEIRRKVTRRVHPDVRYVVPEGAQGYLVEQIREIVSDCAMAPVQAKRKVYILDRVDLMGTSPANAFLKTLEEPPSDVVFLLLGRTSSAVLSTIVSRCQVVPFRNIPASEATAILVQNSQASTPQAMIAIQACNGSVTKGLEFLKSPERQAYRDKVLLVLASLARADDLDVLSYASDIVSATKTPLDAVRREQERTLEESSEFLQRSALKALEARQKRLLSQASFELLRQMTSVVRSWLRDVAVVCAGTPDLVLNIDAADAIRDAARHTTVEAACKAEKCVDAAEVAITYNVSPQVSIEAMLFEIREVLYA</sequence>